<feature type="signal peptide" evidence="2">
    <location>
        <begin position="1"/>
        <end position="20"/>
    </location>
</feature>
<evidence type="ECO:0000313" key="3">
    <source>
        <dbReference type="EMBL" id="REC58773.1"/>
    </source>
</evidence>
<sequence>MTRSLSLLSVLALVAACSSSEDGSNPFDPPPPDDGGETSDDGQPPPPLGGGALPPGTANPTPDASITRYEERTDRGDGFAEAPSYDAATDTFVVDNLPFDGDNTYTRDAAVASLGPPGAQGPFAVYENADTVPDPETGTPIDQLAHKVLFQRSPSGRTELVIIRAADYEPFGFGGWAYQRNGGVELPETLQATFSGDYAALRDFDGRAGLEYATGAVRLDVDWEDFNGTSVQDAIKGTITDRRIYDLSGADVTQDWLDALGEEAGRPIIDLPAVQIVIRPSTVDQNGEIAATVRSAYTDDAGEPQQYETGTLNAILAGPTPDEIVGIVEIESDDLISGDGTVRETGGFVANR</sequence>
<evidence type="ECO:0008006" key="5">
    <source>
        <dbReference type="Google" id="ProtNLM"/>
    </source>
</evidence>
<name>A0A3D9BZ08_9RHOB</name>
<dbReference type="AlphaFoldDB" id="A0A3D9BZ08"/>
<accession>A0A3D9BZ08</accession>
<dbReference type="Proteomes" id="UP000257131">
    <property type="component" value="Unassembled WGS sequence"/>
</dbReference>
<gene>
    <name evidence="3" type="ORF">DRV84_00645</name>
</gene>
<comment type="caution">
    <text evidence="3">The sequence shown here is derived from an EMBL/GenBank/DDBJ whole genome shotgun (WGS) entry which is preliminary data.</text>
</comment>
<dbReference type="OrthoDB" id="7739218at2"/>
<dbReference type="PROSITE" id="PS51257">
    <property type="entry name" value="PROKAR_LIPOPROTEIN"/>
    <property type="match status" value="1"/>
</dbReference>
<organism evidence="3 4">
    <name type="scientific">Rhodosalinus sediminis</name>
    <dbReference type="NCBI Taxonomy" id="1940533"/>
    <lineage>
        <taxon>Bacteria</taxon>
        <taxon>Pseudomonadati</taxon>
        <taxon>Pseudomonadota</taxon>
        <taxon>Alphaproteobacteria</taxon>
        <taxon>Rhodobacterales</taxon>
        <taxon>Paracoccaceae</taxon>
        <taxon>Rhodosalinus</taxon>
    </lineage>
</organism>
<keyword evidence="2" id="KW-0732">Signal</keyword>
<proteinExistence type="predicted"/>
<evidence type="ECO:0000256" key="1">
    <source>
        <dbReference type="SAM" id="MobiDB-lite"/>
    </source>
</evidence>
<feature type="region of interest" description="Disordered" evidence="1">
    <location>
        <begin position="18"/>
        <end position="65"/>
    </location>
</feature>
<feature type="chain" id="PRO_5017633527" description="Transferrin-binding protein B C-lobe/N-lobe beta barrel domain-containing protein" evidence="2">
    <location>
        <begin position="21"/>
        <end position="352"/>
    </location>
</feature>
<keyword evidence="4" id="KW-1185">Reference proteome</keyword>
<dbReference type="RefSeq" id="WP_115977816.1">
    <property type="nucleotide sequence ID" value="NZ_QOHR01000001.1"/>
</dbReference>
<dbReference type="EMBL" id="QOHR01000001">
    <property type="protein sequence ID" value="REC58773.1"/>
    <property type="molecule type" value="Genomic_DNA"/>
</dbReference>
<reference evidence="3 4" key="1">
    <citation type="journal article" date="2017" name="Int. J. Syst. Evol. Microbiol.">
        <title>Rhodosalinus sediminis gen. nov., sp. nov., isolated from marine saltern.</title>
        <authorList>
            <person name="Guo L.Y."/>
            <person name="Ling S.K."/>
            <person name="Li C.M."/>
            <person name="Chen G.J."/>
            <person name="Du Z.J."/>
        </authorList>
    </citation>
    <scope>NUCLEOTIDE SEQUENCE [LARGE SCALE GENOMIC DNA]</scope>
    <source>
        <strain evidence="3 4">WDN1C137</strain>
    </source>
</reference>
<evidence type="ECO:0000256" key="2">
    <source>
        <dbReference type="SAM" id="SignalP"/>
    </source>
</evidence>
<protein>
    <recommendedName>
        <fullName evidence="5">Transferrin-binding protein B C-lobe/N-lobe beta barrel domain-containing protein</fullName>
    </recommendedName>
</protein>
<evidence type="ECO:0000313" key="4">
    <source>
        <dbReference type="Proteomes" id="UP000257131"/>
    </source>
</evidence>